<keyword evidence="7 8" id="KW-0472">Membrane</keyword>
<dbReference type="EnsemblMetazoa" id="AALFPA23_020209.R29786">
    <property type="protein sequence ID" value="AALFPA23_020209.P29786"/>
    <property type="gene ID" value="AALFPA23_020209"/>
</dbReference>
<sequence>MDGHINIDHPPTVGSGSGLGAGVGPGAGGGDSTDGRGSSRKRWQRMPQDGPGAHPSYGTNDSVPNVTIRDPSSRGANPPRPPGGGDGPSGSAAAAARQREEEEEGLKYGAQHVIKLFVPVTLCMVVVVATISSINFYSTKDVYLVYTPFHELSDDTTTKIWNALANSMILMTVIVIMTILLIVLYKKRCYKIIHGWLIMSSLMLLFLFSYLYLEEVLRAYNIPFDYPTALLLMWNFGVVGMISIHWQGPLRLQQGYLIFIAALMALVFIKYLPEWTTWVVLAVISIWDLIAVLTPKGPLRILVETAHERNEQIFPALIYSSTIMYSYMGTHSDPSEEALTRNSGERAIGTGGAGGTGGVGLGGYGTTASPVHATGAPQTAATTSPTSPSNPEGTPLVTYRVKSGSRGAEHAADQSGGFTQEWSNSSDQRVARRQIEVQANIAGNPNRPEYRTVTADRDPRATGDSQQVPLYEQAEERGIKLGLGDFIFYSVLVGKASSYGDWNTTIACFVAILVGLCLTLLLLAIFRKALPALPISIFFGLIFCFVTSVIVKPFTEALASEQVFI</sequence>
<dbReference type="Pfam" id="PF01080">
    <property type="entry name" value="Presenilin"/>
    <property type="match status" value="1"/>
</dbReference>
<evidence type="ECO:0000256" key="8">
    <source>
        <dbReference type="RuleBase" id="RU361148"/>
    </source>
</evidence>
<reference evidence="11" key="1">
    <citation type="journal article" date="2015" name="Proc. Natl. Acad. Sci. U.S.A.">
        <title>Genome sequence of the Asian Tiger mosquito, Aedes albopictus, reveals insights into its biology, genetics, and evolution.</title>
        <authorList>
            <person name="Chen X.G."/>
            <person name="Jiang X."/>
            <person name="Gu J."/>
            <person name="Xu M."/>
            <person name="Wu Y."/>
            <person name="Deng Y."/>
            <person name="Zhang C."/>
            <person name="Bonizzoni M."/>
            <person name="Dermauw W."/>
            <person name="Vontas J."/>
            <person name="Armbruster P."/>
            <person name="Huang X."/>
            <person name="Yang Y."/>
            <person name="Zhang H."/>
            <person name="He W."/>
            <person name="Peng H."/>
            <person name="Liu Y."/>
            <person name="Wu K."/>
            <person name="Chen J."/>
            <person name="Lirakis M."/>
            <person name="Topalis P."/>
            <person name="Van Leeuwen T."/>
            <person name="Hall A.B."/>
            <person name="Jiang X."/>
            <person name="Thorpe C."/>
            <person name="Mueller R.L."/>
            <person name="Sun C."/>
            <person name="Waterhouse R.M."/>
            <person name="Yan G."/>
            <person name="Tu Z.J."/>
            <person name="Fang X."/>
            <person name="James A.A."/>
        </authorList>
    </citation>
    <scope>NUCLEOTIDE SEQUENCE [LARGE SCALE GENOMIC DNA]</scope>
    <source>
        <strain evidence="11">Foshan</strain>
    </source>
</reference>
<evidence type="ECO:0000256" key="6">
    <source>
        <dbReference type="ARBA" id="ARBA00023034"/>
    </source>
</evidence>
<feature type="transmembrane region" description="Helical" evidence="8">
    <location>
        <begin position="160"/>
        <end position="185"/>
    </location>
</feature>
<organism evidence="10 11">
    <name type="scientific">Aedes albopictus</name>
    <name type="common">Asian tiger mosquito</name>
    <name type="synonym">Stegomyia albopicta</name>
    <dbReference type="NCBI Taxonomy" id="7160"/>
    <lineage>
        <taxon>Eukaryota</taxon>
        <taxon>Metazoa</taxon>
        <taxon>Ecdysozoa</taxon>
        <taxon>Arthropoda</taxon>
        <taxon>Hexapoda</taxon>
        <taxon>Insecta</taxon>
        <taxon>Pterygota</taxon>
        <taxon>Neoptera</taxon>
        <taxon>Endopterygota</taxon>
        <taxon>Diptera</taxon>
        <taxon>Nematocera</taxon>
        <taxon>Culicoidea</taxon>
        <taxon>Culicidae</taxon>
        <taxon>Culicinae</taxon>
        <taxon>Aedini</taxon>
        <taxon>Aedes</taxon>
        <taxon>Stegomyia</taxon>
    </lineage>
</organism>
<keyword evidence="6 8" id="KW-0333">Golgi apparatus</keyword>
<feature type="transmembrane region" description="Helical" evidence="8">
    <location>
        <begin position="532"/>
        <end position="551"/>
    </location>
</feature>
<dbReference type="PANTHER" id="PTHR10202">
    <property type="entry name" value="PRESENILIN"/>
    <property type="match status" value="1"/>
</dbReference>
<dbReference type="InterPro" id="IPR042524">
    <property type="entry name" value="Presenilin_C"/>
</dbReference>
<feature type="compositionally biased region" description="Polar residues" evidence="9">
    <location>
        <begin position="416"/>
        <end position="427"/>
    </location>
</feature>
<comment type="domain">
    <text evidence="8">The PAL motif is required for normal active site conformation.</text>
</comment>
<dbReference type="RefSeq" id="XP_019534063.3">
    <property type="nucleotide sequence ID" value="XM_019678518.3"/>
</dbReference>
<evidence type="ECO:0000313" key="10">
    <source>
        <dbReference type="EnsemblMetazoa" id="AALFPA23_020209.P29786"/>
    </source>
</evidence>
<feature type="transmembrane region" description="Helical" evidence="8">
    <location>
        <begin position="224"/>
        <end position="244"/>
    </location>
</feature>
<keyword evidence="11" id="KW-1185">Reference proteome</keyword>
<feature type="transmembrane region" description="Helical" evidence="8">
    <location>
        <begin position="505"/>
        <end position="526"/>
    </location>
</feature>
<feature type="transmembrane region" description="Helical" evidence="8">
    <location>
        <begin position="192"/>
        <end position="212"/>
    </location>
</feature>
<feature type="transmembrane region" description="Helical" evidence="8">
    <location>
        <begin position="116"/>
        <end position="137"/>
    </location>
</feature>
<feature type="compositionally biased region" description="Basic and acidic residues" evidence="9">
    <location>
        <begin position="448"/>
        <end position="461"/>
    </location>
</feature>
<comment type="function">
    <text evidence="8">Probable subunit of the gamma-secretase complex, an endoprotease complex that catalyzes the intramembrane cleavage of integral membrane proteins such as Notch receptors.</text>
</comment>
<dbReference type="PRINTS" id="PR01072">
    <property type="entry name" value="PRESENILIN"/>
</dbReference>
<evidence type="ECO:0000256" key="2">
    <source>
        <dbReference type="ARBA" id="ARBA00022692"/>
    </source>
</evidence>
<feature type="compositionally biased region" description="Gly residues" evidence="9">
    <location>
        <begin position="349"/>
        <end position="365"/>
    </location>
</feature>
<evidence type="ECO:0000256" key="7">
    <source>
        <dbReference type="ARBA" id="ARBA00023136"/>
    </source>
</evidence>
<keyword evidence="2 8" id="KW-0812">Transmembrane</keyword>
<keyword evidence="4 8" id="KW-0914">Notch signaling pathway</keyword>
<feature type="compositionally biased region" description="Gly residues" evidence="9">
    <location>
        <begin position="15"/>
        <end position="32"/>
    </location>
</feature>
<dbReference type="EC" id="3.4.23.-" evidence="8"/>
<dbReference type="InterPro" id="IPR006639">
    <property type="entry name" value="Preselin/SPP"/>
</dbReference>
<comment type="similarity">
    <text evidence="1 8">Belongs to the peptidase A22A family.</text>
</comment>
<protein>
    <recommendedName>
        <fullName evidence="8">Presenilin</fullName>
        <ecNumber evidence="8">3.4.23.-</ecNumber>
    </recommendedName>
</protein>
<evidence type="ECO:0000256" key="9">
    <source>
        <dbReference type="SAM" id="MobiDB-lite"/>
    </source>
</evidence>
<dbReference type="Gene3D" id="1.10.472.100">
    <property type="entry name" value="Presenilin"/>
    <property type="match status" value="1"/>
</dbReference>
<feature type="transmembrane region" description="Helical" evidence="8">
    <location>
        <begin position="256"/>
        <end position="272"/>
    </location>
</feature>
<evidence type="ECO:0000256" key="5">
    <source>
        <dbReference type="ARBA" id="ARBA00022989"/>
    </source>
</evidence>
<dbReference type="InterPro" id="IPR001108">
    <property type="entry name" value="Peptidase_A22A"/>
</dbReference>
<reference evidence="10" key="2">
    <citation type="submission" date="2025-05" db="UniProtKB">
        <authorList>
            <consortium name="EnsemblMetazoa"/>
        </authorList>
    </citation>
    <scope>IDENTIFICATION</scope>
    <source>
        <strain evidence="10">Foshan</strain>
    </source>
</reference>
<proteinExistence type="inferred from homology"/>
<keyword evidence="5 8" id="KW-1133">Transmembrane helix</keyword>
<name>A0ABM1ZNK5_AEDAL</name>
<dbReference type="Proteomes" id="UP000069940">
    <property type="component" value="Unassembled WGS sequence"/>
</dbReference>
<feature type="compositionally biased region" description="Low complexity" evidence="9">
    <location>
        <begin position="373"/>
        <end position="395"/>
    </location>
</feature>
<dbReference type="PANTHER" id="PTHR10202:SF13">
    <property type="entry name" value="PRESENILIN HOMOLOG"/>
    <property type="match status" value="1"/>
</dbReference>
<evidence type="ECO:0000256" key="3">
    <source>
        <dbReference type="ARBA" id="ARBA00022824"/>
    </source>
</evidence>
<evidence type="ECO:0000256" key="1">
    <source>
        <dbReference type="ARBA" id="ARBA00008604"/>
    </source>
</evidence>
<feature type="region of interest" description="Disordered" evidence="9">
    <location>
        <begin position="444"/>
        <end position="466"/>
    </location>
</feature>
<comment type="subunit">
    <text evidence="8">Homodimer.</text>
</comment>
<evidence type="ECO:0000313" key="11">
    <source>
        <dbReference type="Proteomes" id="UP000069940"/>
    </source>
</evidence>
<accession>A0ABM1ZNK5</accession>
<comment type="subcellular location">
    <subcellularLocation>
        <location evidence="8">Endoplasmic reticulum membrane</location>
        <topology evidence="8">Multi-pass membrane protein</topology>
    </subcellularLocation>
    <subcellularLocation>
        <location evidence="8">Golgi apparatus membrane</location>
        <topology evidence="8">Multi-pass membrane protein</topology>
    </subcellularLocation>
</comment>
<evidence type="ECO:0000256" key="4">
    <source>
        <dbReference type="ARBA" id="ARBA00022976"/>
    </source>
</evidence>
<feature type="region of interest" description="Disordered" evidence="9">
    <location>
        <begin position="1"/>
        <end position="102"/>
    </location>
</feature>
<keyword evidence="8" id="KW-0378">Hydrolase</keyword>
<keyword evidence="3 8" id="KW-0256">Endoplasmic reticulum</keyword>
<keyword evidence="8" id="KW-0645">Protease</keyword>
<dbReference type="SMART" id="SM00730">
    <property type="entry name" value="PSN"/>
    <property type="match status" value="1"/>
</dbReference>
<dbReference type="GeneID" id="109405451"/>
<feature type="region of interest" description="Disordered" evidence="9">
    <location>
        <begin position="334"/>
        <end position="427"/>
    </location>
</feature>